<sequence length="528" mass="60043">MRVDQELKDRTEKYWDKSKPDALWYIEKLLPLEMQHMLSEGKRPDQPCHTLALLVGFSYEPLLQSIWFYRPERVVLLFNRMYGDVNGKNKRDAWQEYLQELKSQAKLEFALCTRVSDEADKDASSEWIFAQLRELLLPDQRAGRSVIIDITGAKKSMVAGAYLFAAYAGVPVSYVDFDEYDERRRRPKGYSGKIALQPNPYATFGLRDWERVQGLYRQYAFGSARKEAAQIACKMQEAKVLSAQQGQTVQRLCEAMCALEQWDNGDYAEALRLASGQAWSDLLPTAIDILGADEVAWPSSQHGSVDAFLDAYHKLTLGPSGHPEQSFYARSDLFVTYARDELAKIGRLIKHNEDFRSALLRAAGLIELLLVGRAFGLAMKQQLVRVKNQSLTQTVDVQLLEDISEKLMTGGLKDLFFDPSKGGKTKIRNGEIQITINNLPNVHKFQYTIDYDDLAKLRNKAIHTHLSIPRSFAEHALAFAKQALTEYETTWVPYFQQTLPASRHLEAPSWEELCALCGVDFLPALPQQ</sequence>
<comment type="caution">
    <text evidence="1">The sequence shown here is derived from an EMBL/GenBank/DDBJ whole genome shotgun (WGS) entry which is preliminary data.</text>
</comment>
<dbReference type="EMBL" id="RSAS01000321">
    <property type="protein sequence ID" value="RRR73727.1"/>
    <property type="molecule type" value="Genomic_DNA"/>
</dbReference>
<reference evidence="1 2" key="1">
    <citation type="submission" date="2018-12" db="EMBL/GenBank/DDBJ databases">
        <title>Genome Sequence of Candidatus Viridilinea halotolerans isolated from saline sulfide-rich spring.</title>
        <authorList>
            <person name="Grouzdev D.S."/>
            <person name="Burganskaya E.I."/>
            <person name="Krutkina M.S."/>
            <person name="Sukhacheva M.V."/>
            <person name="Gorlenko V.M."/>
        </authorList>
    </citation>
    <scope>NUCLEOTIDE SEQUENCE [LARGE SCALE GENOMIC DNA]</scope>
    <source>
        <strain evidence="1">Chok-6</strain>
    </source>
</reference>
<name>A0A426U296_9CHLR</name>
<evidence type="ECO:0008006" key="3">
    <source>
        <dbReference type="Google" id="ProtNLM"/>
    </source>
</evidence>
<accession>A0A426U296</accession>
<evidence type="ECO:0000313" key="2">
    <source>
        <dbReference type="Proteomes" id="UP000280307"/>
    </source>
</evidence>
<protein>
    <recommendedName>
        <fullName evidence="3">TIGR02710 family CRISPR-associated protein</fullName>
    </recommendedName>
</protein>
<proteinExistence type="predicted"/>
<gene>
    <name evidence="1" type="ORF">EI684_08445</name>
</gene>
<organism evidence="1 2">
    <name type="scientific">Candidatus Viridilinea halotolerans</name>
    <dbReference type="NCBI Taxonomy" id="2491704"/>
    <lineage>
        <taxon>Bacteria</taxon>
        <taxon>Bacillati</taxon>
        <taxon>Chloroflexota</taxon>
        <taxon>Chloroflexia</taxon>
        <taxon>Chloroflexales</taxon>
        <taxon>Chloroflexineae</taxon>
        <taxon>Oscillochloridaceae</taxon>
        <taxon>Candidatus Viridilinea</taxon>
    </lineage>
</organism>
<dbReference type="AlphaFoldDB" id="A0A426U296"/>
<evidence type="ECO:0000313" key="1">
    <source>
        <dbReference type="EMBL" id="RRR73727.1"/>
    </source>
</evidence>
<dbReference type="Proteomes" id="UP000280307">
    <property type="component" value="Unassembled WGS sequence"/>
</dbReference>